<dbReference type="InParanoid" id="E4Y3B3"/>
<dbReference type="InterPro" id="IPR051856">
    <property type="entry name" value="CSR-E3_Ligase_Protein"/>
</dbReference>
<dbReference type="PANTHER" id="PTHR21041">
    <property type="entry name" value="DENDRITIC CELL-SPECIFIC TRANSMEMBRANE PROTEIN"/>
    <property type="match status" value="1"/>
</dbReference>
<feature type="non-terminal residue" evidence="7">
    <location>
        <position position="166"/>
    </location>
</feature>
<evidence type="ECO:0000256" key="2">
    <source>
        <dbReference type="ARBA" id="ARBA00022692"/>
    </source>
</evidence>
<evidence type="ECO:0000256" key="3">
    <source>
        <dbReference type="ARBA" id="ARBA00022989"/>
    </source>
</evidence>
<dbReference type="Pfam" id="PF07782">
    <property type="entry name" value="DC_STAMP"/>
    <property type="match status" value="1"/>
</dbReference>
<proteinExistence type="predicted"/>
<evidence type="ECO:0000256" key="1">
    <source>
        <dbReference type="ARBA" id="ARBA00004141"/>
    </source>
</evidence>
<dbReference type="AlphaFoldDB" id="E4Y3B3"/>
<protein>
    <recommendedName>
        <fullName evidence="6">Dendritic cell-specific transmembrane protein-like domain-containing protein</fullName>
    </recommendedName>
</protein>
<dbReference type="InterPro" id="IPR012858">
    <property type="entry name" value="DC_STAMP-like"/>
</dbReference>
<gene>
    <name evidence="7" type="ORF">GSOID_T00001464001</name>
</gene>
<name>E4Y3B3_OIKDI</name>
<dbReference type="PANTHER" id="PTHR21041:SF17">
    <property type="entry name" value="E3 UBIQUITIN-PROTEIN LIGASE DCST1"/>
    <property type="match status" value="1"/>
</dbReference>
<feature type="transmembrane region" description="Helical" evidence="5">
    <location>
        <begin position="141"/>
        <end position="161"/>
    </location>
</feature>
<feature type="domain" description="Dendritic cell-specific transmembrane protein-like" evidence="6">
    <location>
        <begin position="82"/>
        <end position="164"/>
    </location>
</feature>
<dbReference type="GO" id="GO:0016020">
    <property type="term" value="C:membrane"/>
    <property type="evidence" value="ECO:0007669"/>
    <property type="project" value="UniProtKB-SubCell"/>
</dbReference>
<evidence type="ECO:0000313" key="8">
    <source>
        <dbReference type="Proteomes" id="UP000001307"/>
    </source>
</evidence>
<sequence>MQLATLGLLGQFEGTAYFEVVPPKLEELNPNRLIGRVMKYNANALELVDVVRSFLRLLTVVYGMSAIFASYNYVQDFKELSFDNKYVTKPLKRKDRLRRELGKPYILPLKKLEKKSYLDFFSLKIEPDEKIMIMKGVSRSIIYMGIVYGMIWLTNNLYIVLKWMTT</sequence>
<keyword evidence="4 5" id="KW-0472">Membrane</keyword>
<evidence type="ECO:0000313" key="7">
    <source>
        <dbReference type="EMBL" id="CBY16329.1"/>
    </source>
</evidence>
<evidence type="ECO:0000256" key="4">
    <source>
        <dbReference type="ARBA" id="ARBA00023136"/>
    </source>
</evidence>
<keyword evidence="8" id="KW-1185">Reference proteome</keyword>
<dbReference type="OrthoDB" id="6598372at2759"/>
<accession>E4Y3B3</accession>
<comment type="subcellular location">
    <subcellularLocation>
        <location evidence="1">Membrane</location>
        <topology evidence="1">Multi-pass membrane protein</topology>
    </subcellularLocation>
</comment>
<organism evidence="7">
    <name type="scientific">Oikopleura dioica</name>
    <name type="common">Tunicate</name>
    <dbReference type="NCBI Taxonomy" id="34765"/>
    <lineage>
        <taxon>Eukaryota</taxon>
        <taxon>Metazoa</taxon>
        <taxon>Chordata</taxon>
        <taxon>Tunicata</taxon>
        <taxon>Appendicularia</taxon>
        <taxon>Copelata</taxon>
        <taxon>Oikopleuridae</taxon>
        <taxon>Oikopleura</taxon>
    </lineage>
</organism>
<dbReference type="Proteomes" id="UP000001307">
    <property type="component" value="Unassembled WGS sequence"/>
</dbReference>
<reference evidence="7" key="1">
    <citation type="journal article" date="2010" name="Science">
        <title>Plasticity of animal genome architecture unmasked by rapid evolution of a pelagic tunicate.</title>
        <authorList>
            <person name="Denoeud F."/>
            <person name="Henriet S."/>
            <person name="Mungpakdee S."/>
            <person name="Aury J.M."/>
            <person name="Da Silva C."/>
            <person name="Brinkmann H."/>
            <person name="Mikhaleva J."/>
            <person name="Olsen L.C."/>
            <person name="Jubin C."/>
            <person name="Canestro C."/>
            <person name="Bouquet J.M."/>
            <person name="Danks G."/>
            <person name="Poulain J."/>
            <person name="Campsteijn C."/>
            <person name="Adamski M."/>
            <person name="Cross I."/>
            <person name="Yadetie F."/>
            <person name="Muffato M."/>
            <person name="Louis A."/>
            <person name="Butcher S."/>
            <person name="Tsagkogeorga G."/>
            <person name="Konrad A."/>
            <person name="Singh S."/>
            <person name="Jensen M.F."/>
            <person name="Cong E.H."/>
            <person name="Eikeseth-Otteraa H."/>
            <person name="Noel B."/>
            <person name="Anthouard V."/>
            <person name="Porcel B.M."/>
            <person name="Kachouri-Lafond R."/>
            <person name="Nishino A."/>
            <person name="Ugolini M."/>
            <person name="Chourrout P."/>
            <person name="Nishida H."/>
            <person name="Aasland R."/>
            <person name="Huzurbazar S."/>
            <person name="Westhof E."/>
            <person name="Delsuc F."/>
            <person name="Lehrach H."/>
            <person name="Reinhardt R."/>
            <person name="Weissenbach J."/>
            <person name="Roy S.W."/>
            <person name="Artiguenave F."/>
            <person name="Postlethwait J.H."/>
            <person name="Manak J.R."/>
            <person name="Thompson E.M."/>
            <person name="Jaillon O."/>
            <person name="Du Pasquier L."/>
            <person name="Boudinot P."/>
            <person name="Liberles D.A."/>
            <person name="Volff J.N."/>
            <person name="Philippe H."/>
            <person name="Lenhard B."/>
            <person name="Roest Crollius H."/>
            <person name="Wincker P."/>
            <person name="Chourrout D."/>
        </authorList>
    </citation>
    <scope>NUCLEOTIDE SEQUENCE [LARGE SCALE GENOMIC DNA]</scope>
</reference>
<evidence type="ECO:0000256" key="5">
    <source>
        <dbReference type="SAM" id="Phobius"/>
    </source>
</evidence>
<keyword evidence="2 5" id="KW-0812">Transmembrane</keyword>
<dbReference type="EMBL" id="FN654095">
    <property type="protein sequence ID" value="CBY16329.1"/>
    <property type="molecule type" value="Genomic_DNA"/>
</dbReference>
<keyword evidence="3 5" id="KW-1133">Transmembrane helix</keyword>
<evidence type="ECO:0000259" key="6">
    <source>
        <dbReference type="Pfam" id="PF07782"/>
    </source>
</evidence>